<dbReference type="EMBL" id="JANSHE010002494">
    <property type="protein sequence ID" value="KAJ2991476.1"/>
    <property type="molecule type" value="Genomic_DNA"/>
</dbReference>
<organism evidence="1 2">
    <name type="scientific">Trametes sanguinea</name>
    <dbReference type="NCBI Taxonomy" id="158606"/>
    <lineage>
        <taxon>Eukaryota</taxon>
        <taxon>Fungi</taxon>
        <taxon>Dikarya</taxon>
        <taxon>Basidiomycota</taxon>
        <taxon>Agaricomycotina</taxon>
        <taxon>Agaricomycetes</taxon>
        <taxon>Polyporales</taxon>
        <taxon>Polyporaceae</taxon>
        <taxon>Trametes</taxon>
    </lineage>
</organism>
<protein>
    <submittedName>
        <fullName evidence="1">Uncharacterized protein</fullName>
    </submittedName>
</protein>
<name>A0ACC1PH10_9APHY</name>
<evidence type="ECO:0000313" key="2">
    <source>
        <dbReference type="Proteomes" id="UP001144978"/>
    </source>
</evidence>
<gene>
    <name evidence="1" type="ORF">NUW54_g8181</name>
</gene>
<keyword evidence="2" id="KW-1185">Reference proteome</keyword>
<comment type="caution">
    <text evidence="1">The sequence shown here is derived from an EMBL/GenBank/DDBJ whole genome shotgun (WGS) entry which is preliminary data.</text>
</comment>
<accession>A0ACC1PH10</accession>
<proteinExistence type="predicted"/>
<sequence>MLFPRAFAIGTKRKDYVTCTVDDRSAFDYREDLEPIPKDYVPNHFDARKARGKAFAKYLKPLADGELLVRARGKEIIFAAGFHAIRVHFGLEGTMAIVPTSAFSEMIANDCPGSNKDPRKASQMRSFIVPQELTVCGARSPEGSQQTMAIFAALVGEEQTLVMVDHNRLLRIHIMSLSRPWKYTDLCPEKSELWQCIWSDNHGPDWTYERLRAEAGLETWRASILNPPDDVKTSPPLLDALCSNQAVFNGYGQHTSHDLLYILGLWPGMPSAELCADEALFKSFKLCLHTYAQEYVSDVYRKRCLSLPNRKSPLEYNYKSDDNYHKYYLRVFRKSIVRMPREEYNRYASAGLFNPSHVIGEPYQVKESELIDVAYRDVPVYQYTQPHKSRDPIYSVIVAHPPSHWKYSGEDVMKVIAPDARNAGFSTTIGPASQNLAAKRR</sequence>
<dbReference type="Proteomes" id="UP001144978">
    <property type="component" value="Unassembled WGS sequence"/>
</dbReference>
<evidence type="ECO:0000313" key="1">
    <source>
        <dbReference type="EMBL" id="KAJ2991476.1"/>
    </source>
</evidence>
<reference evidence="1" key="1">
    <citation type="submission" date="2022-08" db="EMBL/GenBank/DDBJ databases">
        <title>Genome Sequence of Pycnoporus sanguineus.</title>
        <authorList>
            <person name="Buettner E."/>
        </authorList>
    </citation>
    <scope>NUCLEOTIDE SEQUENCE</scope>
    <source>
        <strain evidence="1">CG-C14</strain>
    </source>
</reference>